<evidence type="ECO:0000313" key="4">
    <source>
        <dbReference type="Proteomes" id="UP000694251"/>
    </source>
</evidence>
<organism evidence="3 4">
    <name type="scientific">Arabidopsis suecica</name>
    <name type="common">Swedish thale-cress</name>
    <name type="synonym">Cardaminopsis suecica</name>
    <dbReference type="NCBI Taxonomy" id="45249"/>
    <lineage>
        <taxon>Eukaryota</taxon>
        <taxon>Viridiplantae</taxon>
        <taxon>Streptophyta</taxon>
        <taxon>Embryophyta</taxon>
        <taxon>Tracheophyta</taxon>
        <taxon>Spermatophyta</taxon>
        <taxon>Magnoliopsida</taxon>
        <taxon>eudicotyledons</taxon>
        <taxon>Gunneridae</taxon>
        <taxon>Pentapetalae</taxon>
        <taxon>rosids</taxon>
        <taxon>malvids</taxon>
        <taxon>Brassicales</taxon>
        <taxon>Brassicaceae</taxon>
        <taxon>Camelineae</taxon>
        <taxon>Arabidopsis</taxon>
    </lineage>
</organism>
<keyword evidence="1" id="KW-0732">Signal</keyword>
<evidence type="ECO:0000259" key="2">
    <source>
        <dbReference type="Pfam" id="PF00234"/>
    </source>
</evidence>
<dbReference type="Pfam" id="PF00234">
    <property type="entry name" value="Tryp_alpha_amyl"/>
    <property type="match status" value="1"/>
</dbReference>
<evidence type="ECO:0000256" key="1">
    <source>
        <dbReference type="SAM" id="SignalP"/>
    </source>
</evidence>
<dbReference type="InterPro" id="IPR016140">
    <property type="entry name" value="Bifunc_inhib/LTP/seed_store"/>
</dbReference>
<comment type="caution">
    <text evidence="3">The sequence shown here is derived from an EMBL/GenBank/DDBJ whole genome shotgun (WGS) entry which is preliminary data.</text>
</comment>
<dbReference type="CDD" id="cd00010">
    <property type="entry name" value="AAI_LTSS"/>
    <property type="match status" value="1"/>
</dbReference>
<name>A0A8T2DCS8_ARASU</name>
<dbReference type="OrthoDB" id="678526at2759"/>
<dbReference type="PANTHER" id="PTHR33122:SF72">
    <property type="entry name" value="BIFUNCTIONAL INHIBITOR_PLANT LIPID TRANSFER PROTEIN_SEED STORAGE HELICAL DOMAIN-CONTAINING PROTEIN"/>
    <property type="match status" value="1"/>
</dbReference>
<accession>A0A8T2DCS8</accession>
<sequence length="174" mass="19132">METHVLSRIFLLVLCIYSLKTMVYGAGECGRNPPDREAIKLAPCAMAAQDTSAKVSAICCARVKQMGQNPKCLCAVMLSSTARSSGAKPEISMTIPKRCNIANRPVGYKCGGNDIKSLLTFSISLQLQFCLSNVFNLFSCSLYSALKQQTESNRRVLQNQSKLSHVHSCITWFQ</sequence>
<dbReference type="InterPro" id="IPR036312">
    <property type="entry name" value="Bifun_inhib/LTP/seed_sf"/>
</dbReference>
<keyword evidence="4" id="KW-1185">Reference proteome</keyword>
<feature type="domain" description="Bifunctional inhibitor/plant lipid transfer protein/seed storage helical" evidence="2">
    <location>
        <begin position="40"/>
        <end position="110"/>
    </location>
</feature>
<dbReference type="Gene3D" id="1.10.110.10">
    <property type="entry name" value="Plant lipid-transfer and hydrophobic proteins"/>
    <property type="match status" value="1"/>
</dbReference>
<feature type="signal peptide" evidence="1">
    <location>
        <begin position="1"/>
        <end position="25"/>
    </location>
</feature>
<evidence type="ECO:0000313" key="3">
    <source>
        <dbReference type="EMBL" id="KAG7608262.1"/>
    </source>
</evidence>
<protein>
    <submittedName>
        <fullName evidence="3">Bifunctional inhibitor/plant lipid transfer protein/seed storage helical domain superfamily</fullName>
    </submittedName>
</protein>
<dbReference type="EMBL" id="JAEFBJ010000005">
    <property type="protein sequence ID" value="KAG7608262.1"/>
    <property type="molecule type" value="Genomic_DNA"/>
</dbReference>
<dbReference type="InterPro" id="IPR039265">
    <property type="entry name" value="DIR1-like"/>
</dbReference>
<reference evidence="3 4" key="1">
    <citation type="submission" date="2020-12" db="EMBL/GenBank/DDBJ databases">
        <title>Concerted genomic and epigenomic changes stabilize Arabidopsis allopolyploids.</title>
        <authorList>
            <person name="Chen Z."/>
        </authorList>
    </citation>
    <scope>NUCLEOTIDE SEQUENCE [LARGE SCALE GENOMIC DNA]</scope>
    <source>
        <strain evidence="3">As9502</strain>
        <tissue evidence="3">Leaf</tissue>
    </source>
</reference>
<dbReference type="GO" id="GO:0009627">
    <property type="term" value="P:systemic acquired resistance"/>
    <property type="evidence" value="ECO:0007669"/>
    <property type="project" value="InterPro"/>
</dbReference>
<feature type="chain" id="PRO_5035749882" evidence="1">
    <location>
        <begin position="26"/>
        <end position="174"/>
    </location>
</feature>
<dbReference type="PANTHER" id="PTHR33122">
    <property type="entry name" value="LIPID BINDING PROTEIN-RELATED"/>
    <property type="match status" value="1"/>
</dbReference>
<dbReference type="AlphaFoldDB" id="A0A8T2DCS8"/>
<dbReference type="Proteomes" id="UP000694251">
    <property type="component" value="Chromosome 5"/>
</dbReference>
<dbReference type="GO" id="GO:0005504">
    <property type="term" value="F:fatty acid binding"/>
    <property type="evidence" value="ECO:0007669"/>
    <property type="project" value="InterPro"/>
</dbReference>
<proteinExistence type="predicted"/>
<gene>
    <name evidence="3" type="ORF">ISN44_As05g005150</name>
</gene>
<dbReference type="SUPFAM" id="SSF47699">
    <property type="entry name" value="Bifunctional inhibitor/lipid-transfer protein/seed storage 2S albumin"/>
    <property type="match status" value="1"/>
</dbReference>